<keyword evidence="2" id="KW-0614">Plasmid</keyword>
<feature type="domain" description="TraK C-terminal" evidence="1">
    <location>
        <begin position="118"/>
        <end position="228"/>
    </location>
</feature>
<sequence length="248" mass="26992">MSEQNTRESYIVVEPGVNEILQISRGHPNRILLPFENPKIQTTAADAQIKADGSVVFVATNSQRPVTLFVSPHDNPRLALSLTLVPGSIPPSQYEIRLSEDGSTVPAGGYFMGNSAAERWEKKGNYTRALVNLFEELAKENLPQGYKLRNPSPGHDLHTCYSGDQVDYKMAQVVEGHHLVVQILVAQNTGAGPVEVIGSHCAAEGVVAAAEWPNSVLEPGQKTEMFVAFERQPVAKQNTRRPSAIGGR</sequence>
<dbReference type="RefSeq" id="WP_342632678.1">
    <property type="nucleotide sequence ID" value="NZ_CP152382.1"/>
</dbReference>
<dbReference type="Pfam" id="PF23536">
    <property type="entry name" value="TraK_C"/>
    <property type="match status" value="1"/>
</dbReference>
<name>A0ABZ3EAR7_9GAMM</name>
<geneLocation type="plasmid" evidence="2 3">
    <name>unnamed2</name>
</geneLocation>
<proteinExistence type="predicted"/>
<reference evidence="2 3" key="1">
    <citation type="submission" date="2024-04" db="EMBL/GenBank/DDBJ databases">
        <title>Marinobacter sp. SBY-1.</title>
        <authorList>
            <person name="Pan C."/>
        </authorList>
    </citation>
    <scope>NUCLEOTIDE SEQUENCE [LARGE SCALE GENOMIC DNA]</scope>
    <source>
        <strain evidence="2 3">SBY-1</strain>
        <plasmid evidence="2 3">unnamed2</plasmid>
    </source>
</reference>
<evidence type="ECO:0000259" key="1">
    <source>
        <dbReference type="Pfam" id="PF23536"/>
    </source>
</evidence>
<dbReference type="EMBL" id="CP152382">
    <property type="protein sequence ID" value="XAF56130.1"/>
    <property type="molecule type" value="Genomic_DNA"/>
</dbReference>
<dbReference type="Proteomes" id="UP001445268">
    <property type="component" value="Plasmid unnamed2"/>
</dbReference>
<gene>
    <name evidence="2" type="ORF">AAGT77_20465</name>
</gene>
<dbReference type="InterPro" id="IPR055397">
    <property type="entry name" value="TraK_C"/>
</dbReference>
<organism evidence="2 3">
    <name type="scientific">Marinobacter alkaliphilus</name>
    <dbReference type="NCBI Taxonomy" id="254719"/>
    <lineage>
        <taxon>Bacteria</taxon>
        <taxon>Pseudomonadati</taxon>
        <taxon>Pseudomonadota</taxon>
        <taxon>Gammaproteobacteria</taxon>
        <taxon>Pseudomonadales</taxon>
        <taxon>Marinobacteraceae</taxon>
        <taxon>Marinobacter</taxon>
    </lineage>
</organism>
<evidence type="ECO:0000313" key="3">
    <source>
        <dbReference type="Proteomes" id="UP001445268"/>
    </source>
</evidence>
<protein>
    <submittedName>
        <fullName evidence="2">Type-F conjugative transfer system secretin TraK</fullName>
    </submittedName>
</protein>
<evidence type="ECO:0000313" key="2">
    <source>
        <dbReference type="EMBL" id="XAF56130.1"/>
    </source>
</evidence>
<keyword evidence="3" id="KW-1185">Reference proteome</keyword>
<accession>A0ABZ3EAR7</accession>